<feature type="non-terminal residue" evidence="3">
    <location>
        <position position="416"/>
    </location>
</feature>
<evidence type="ECO:0000256" key="2">
    <source>
        <dbReference type="SAM" id="MobiDB-lite"/>
    </source>
</evidence>
<dbReference type="InterPro" id="IPR036427">
    <property type="entry name" value="Bromodomain-like_sf"/>
</dbReference>
<feature type="non-terminal residue" evidence="3">
    <location>
        <position position="1"/>
    </location>
</feature>
<accession>A0ABQ7J3N7</accession>
<dbReference type="Proteomes" id="UP000823046">
    <property type="component" value="Unassembled WGS sequence"/>
</dbReference>
<dbReference type="EMBL" id="JADAQX010001837">
    <property type="protein sequence ID" value="KAF8817717.1"/>
    <property type="molecule type" value="Genomic_DNA"/>
</dbReference>
<keyword evidence="4" id="KW-1185">Reference proteome</keyword>
<evidence type="ECO:0000313" key="3">
    <source>
        <dbReference type="EMBL" id="KAF8817717.1"/>
    </source>
</evidence>
<evidence type="ECO:0000313" key="4">
    <source>
        <dbReference type="Proteomes" id="UP000823046"/>
    </source>
</evidence>
<evidence type="ECO:0000256" key="1">
    <source>
        <dbReference type="ARBA" id="ARBA00023117"/>
    </source>
</evidence>
<name>A0ABQ7J3N7_9APIC</name>
<gene>
    <name evidence="3" type="ORF">IE077_003879</name>
</gene>
<feature type="region of interest" description="Disordered" evidence="2">
    <location>
        <begin position="81"/>
        <end position="112"/>
    </location>
</feature>
<keyword evidence="1" id="KW-0103">Bromodomain</keyword>
<feature type="compositionally biased region" description="Pro residues" evidence="2">
    <location>
        <begin position="288"/>
        <end position="301"/>
    </location>
</feature>
<feature type="region of interest" description="Disordered" evidence="2">
    <location>
        <begin position="279"/>
        <end position="310"/>
    </location>
</feature>
<protein>
    <recommendedName>
        <fullName evidence="5">Bromo domain-containing protein</fullName>
    </recommendedName>
</protein>
<dbReference type="Gene3D" id="1.20.920.10">
    <property type="entry name" value="Bromodomain-like"/>
    <property type="match status" value="1"/>
</dbReference>
<evidence type="ECO:0008006" key="5">
    <source>
        <dbReference type="Google" id="ProtNLM"/>
    </source>
</evidence>
<dbReference type="SUPFAM" id="SSF47370">
    <property type="entry name" value="Bromodomain"/>
    <property type="match status" value="1"/>
</dbReference>
<comment type="caution">
    <text evidence="3">The sequence shown here is derived from an EMBL/GenBank/DDBJ whole genome shotgun (WGS) entry which is preliminary data.</text>
</comment>
<sequence length="416" mass="44667">SIEDTYYTDEDLISDFHLIIHNAKMVHMPNSKIYKAAVLLEKRGNEVIVGILELSAASVASVGATSLQLSADLSEATKSTKRKSLRTAIASDASPSSSRSSSSPPPPSQSALTLYASTYPRAGSTPSLHSIKIVEEPRWMSPSMKSSVRGLPRSPLSLPFATSASYPSSFSLMQGVPSSTLASRSLESTLPIKEGRSFKPPFLDISTLLGFSNRFVPFLEAPSTLLPFYFPCQWSLSPSARFSLACPPLIFKFEYASEGIDPSLGWTFHTTPLATGASPLSFLEKGTPPSPPLTSEPPPPISREIKGGEVSKESMKHFSSASIKRKCILYSYCPFTTSTSLSKKLTSASKRCKNEFLPTHGLLPPLASIPQGETAPSSAYGRVDTSSPPPPTRMWPCLEEGLPPSSNGLPPSPPLL</sequence>
<feature type="region of interest" description="Disordered" evidence="2">
    <location>
        <begin position="363"/>
        <end position="416"/>
    </location>
</feature>
<reference evidence="3 4" key="1">
    <citation type="journal article" date="2020" name="bioRxiv">
        <title>Metabolic contributions of an alphaproteobacterial endosymbiont in the apicomplexan Cardiosporidium cionae.</title>
        <authorList>
            <person name="Hunter E.S."/>
            <person name="Paight C.J."/>
            <person name="Lane C.E."/>
        </authorList>
    </citation>
    <scope>NUCLEOTIDE SEQUENCE [LARGE SCALE GENOMIC DNA]</scope>
    <source>
        <strain evidence="3">ESH_2018</strain>
    </source>
</reference>
<proteinExistence type="predicted"/>
<organism evidence="3 4">
    <name type="scientific">Cardiosporidium cionae</name>
    <dbReference type="NCBI Taxonomy" id="476202"/>
    <lineage>
        <taxon>Eukaryota</taxon>
        <taxon>Sar</taxon>
        <taxon>Alveolata</taxon>
        <taxon>Apicomplexa</taxon>
        <taxon>Aconoidasida</taxon>
        <taxon>Nephromycida</taxon>
        <taxon>Cardiosporidium</taxon>
    </lineage>
</organism>
<dbReference type="CDD" id="cd04369">
    <property type="entry name" value="Bromodomain"/>
    <property type="match status" value="1"/>
</dbReference>